<feature type="compositionally biased region" description="Polar residues" evidence="1">
    <location>
        <begin position="253"/>
        <end position="264"/>
    </location>
</feature>
<dbReference type="InParanoid" id="A0A1Q3BWC6"/>
<feature type="compositionally biased region" description="Basic and acidic residues" evidence="1">
    <location>
        <begin position="430"/>
        <end position="442"/>
    </location>
</feature>
<dbReference type="PANTHER" id="PTHR36808">
    <property type="entry name" value="TRANSCRIPTIONAL REGULATOR ATRX-LIKE PROTEIN"/>
    <property type="match status" value="1"/>
</dbReference>
<evidence type="ECO:0000313" key="3">
    <source>
        <dbReference type="Proteomes" id="UP000187406"/>
    </source>
</evidence>
<dbReference type="FunCoup" id="A0A1Q3BWC6">
    <property type="interactions" value="635"/>
</dbReference>
<dbReference type="PANTHER" id="PTHR36808:SF1">
    <property type="entry name" value="TRANSCRIPTIONAL REGULATOR ATRX-LIKE PROTEIN"/>
    <property type="match status" value="1"/>
</dbReference>
<evidence type="ECO:0000256" key="1">
    <source>
        <dbReference type="SAM" id="MobiDB-lite"/>
    </source>
</evidence>
<feature type="region of interest" description="Disordered" evidence="1">
    <location>
        <begin position="1"/>
        <end position="212"/>
    </location>
</feature>
<keyword evidence="3" id="KW-1185">Reference proteome</keyword>
<feature type="region of interest" description="Disordered" evidence="1">
    <location>
        <begin position="422"/>
        <end position="473"/>
    </location>
</feature>
<dbReference type="STRING" id="3775.A0A1Q3BWC6"/>
<feature type="region of interest" description="Disordered" evidence="1">
    <location>
        <begin position="547"/>
        <end position="579"/>
    </location>
</feature>
<comment type="caution">
    <text evidence="2">The sequence shown here is derived from an EMBL/GenBank/DDBJ whole genome shotgun (WGS) entry which is preliminary data.</text>
</comment>
<sequence length="609" mass="67971">MGKSSRSSLKKKRSKKSSQARKGKTNNINSRRYKSKRAHRLQDSLSYSSDNDSRRLLSVSSFSSEDGLTSRWSRSRTRKDVKGSKKRARRRSSSYEIIEDPSRVRKRKGSKRPNDFEVRKKGHLMKMVKRDDSVSSAISGSRSCSTCRSGSISSSDDREHVRRRDRTGRKEKGRRKVEKVKSGLRKRKYSSRSCSPCSQQSEGNHNLSEERVTGEINSRRLRSVITVIGRGFEERESYDEEHKEEMVYDQDDYPSSRSNDSNDVGSMKELAQCSTVASGKKELIEDEKLEAVVYNIRSTKFLEVNKDNDGYFNGSISGCDMTVKNYVVKEKKGEVSGAVGSLYGGDLESILRQRALENLRRFRGGIPTDSKTPSIQKYISDSIGQPPSPANASLNQIKPLKVDRVRLAATQGVERIDTAIVQKDSTNSHQNDEKMSDGKDGAKVSGSTKQGVCPPHLLAGNPKKTIDGNVVNNTNKLRLPPSVWRRELSNIPSIPKKVPVSHEPLQVKLVNEGSVDKRNAETAQTVMPPSGNSNAVNNAFGTASGESSSCLKSNSGDISSHKIQDEPKEGPRFEQKKMSVMRGGEMVEVSYEVYIPKRTPALARRQLKR</sequence>
<feature type="compositionally biased region" description="Basic and acidic residues" evidence="1">
    <location>
        <begin position="559"/>
        <end position="577"/>
    </location>
</feature>
<feature type="compositionally biased region" description="Low complexity" evidence="1">
    <location>
        <begin position="138"/>
        <end position="154"/>
    </location>
</feature>
<dbReference type="AlphaFoldDB" id="A0A1Q3BWC6"/>
<proteinExistence type="predicted"/>
<gene>
    <name evidence="2" type="ORF">CFOL_v3_15812</name>
</gene>
<dbReference type="OrthoDB" id="786617at2759"/>
<evidence type="ECO:0000313" key="2">
    <source>
        <dbReference type="EMBL" id="GAV72324.1"/>
    </source>
</evidence>
<reference evidence="3" key="1">
    <citation type="submission" date="2016-04" db="EMBL/GenBank/DDBJ databases">
        <title>Cephalotus genome sequencing.</title>
        <authorList>
            <person name="Fukushima K."/>
            <person name="Hasebe M."/>
            <person name="Fang X."/>
        </authorList>
    </citation>
    <scope>NUCLEOTIDE SEQUENCE [LARGE SCALE GENOMIC DNA]</scope>
    <source>
        <strain evidence="3">cv. St1</strain>
    </source>
</reference>
<dbReference type="EMBL" id="BDDD01000992">
    <property type="protein sequence ID" value="GAV72324.1"/>
    <property type="molecule type" value="Genomic_DNA"/>
</dbReference>
<name>A0A1Q3BWC6_CEPFO</name>
<feature type="compositionally biased region" description="Basic and acidic residues" evidence="1">
    <location>
        <begin position="236"/>
        <end position="246"/>
    </location>
</feature>
<feature type="compositionally biased region" description="Low complexity" evidence="1">
    <location>
        <begin position="191"/>
        <end position="201"/>
    </location>
</feature>
<feature type="region of interest" description="Disordered" evidence="1">
    <location>
        <begin position="236"/>
        <end position="265"/>
    </location>
</feature>
<feature type="compositionally biased region" description="Basic residues" evidence="1">
    <location>
        <begin position="163"/>
        <end position="190"/>
    </location>
</feature>
<feature type="compositionally biased region" description="Basic residues" evidence="1">
    <location>
        <begin position="8"/>
        <end position="24"/>
    </location>
</feature>
<feature type="compositionally biased region" description="Polar residues" evidence="1">
    <location>
        <begin position="547"/>
        <end position="558"/>
    </location>
</feature>
<protein>
    <submittedName>
        <fullName evidence="2">Uncharacterized protein</fullName>
    </submittedName>
</protein>
<accession>A0A1Q3BWC6</accession>
<organism evidence="2 3">
    <name type="scientific">Cephalotus follicularis</name>
    <name type="common">Albany pitcher plant</name>
    <dbReference type="NCBI Taxonomy" id="3775"/>
    <lineage>
        <taxon>Eukaryota</taxon>
        <taxon>Viridiplantae</taxon>
        <taxon>Streptophyta</taxon>
        <taxon>Embryophyta</taxon>
        <taxon>Tracheophyta</taxon>
        <taxon>Spermatophyta</taxon>
        <taxon>Magnoliopsida</taxon>
        <taxon>eudicotyledons</taxon>
        <taxon>Gunneridae</taxon>
        <taxon>Pentapetalae</taxon>
        <taxon>rosids</taxon>
        <taxon>fabids</taxon>
        <taxon>Oxalidales</taxon>
        <taxon>Cephalotaceae</taxon>
        <taxon>Cephalotus</taxon>
    </lineage>
</organism>
<dbReference type="Proteomes" id="UP000187406">
    <property type="component" value="Unassembled WGS sequence"/>
</dbReference>